<reference evidence="1 2" key="1">
    <citation type="journal article" date="2022" name="Res Sq">
        <title>Evolution of multicellular longitudinally dividing oral cavity symbionts (Neisseriaceae).</title>
        <authorList>
            <person name="Nyongesa S."/>
            <person name="Weber P."/>
            <person name="Bernet E."/>
            <person name="Pullido F."/>
            <person name="Nieckarz M."/>
            <person name="Delaby M."/>
            <person name="Nieves C."/>
            <person name="Viehboeck T."/>
            <person name="Krause N."/>
            <person name="Rivera-Millot A."/>
            <person name="Nakamura A."/>
            <person name="Vischer N."/>
            <person name="VanNieuwenhze M."/>
            <person name="Brun Y."/>
            <person name="Cava F."/>
            <person name="Bulgheresi S."/>
            <person name="Veyrier F."/>
        </authorList>
    </citation>
    <scope>NUCLEOTIDE SEQUENCE [LARGE SCALE GENOMIC DNA]</scope>
    <source>
        <strain evidence="1 2">CCUG 63373m</strain>
    </source>
</reference>
<gene>
    <name evidence="1" type="ORF">LVJ83_06130</name>
</gene>
<dbReference type="SUPFAM" id="SSF54427">
    <property type="entry name" value="NTF2-like"/>
    <property type="match status" value="1"/>
</dbReference>
<dbReference type="InterPro" id="IPR039437">
    <property type="entry name" value="FrzH/put_lumazine-bd"/>
</dbReference>
<organism evidence="1 2">
    <name type="scientific">Uruburuella testudinis</name>
    <dbReference type="NCBI Taxonomy" id="1282863"/>
    <lineage>
        <taxon>Bacteria</taxon>
        <taxon>Pseudomonadati</taxon>
        <taxon>Pseudomonadota</taxon>
        <taxon>Betaproteobacteria</taxon>
        <taxon>Neisseriales</taxon>
        <taxon>Neisseriaceae</taxon>
        <taxon>Uruburuella</taxon>
    </lineage>
</organism>
<sequence length="64" mass="7068">MCSGRLKTPKVAIAYIDISGTAASARVDTDDLNGFGFADYFNLLKIEGKWTIVSKIFHTHYAEV</sequence>
<dbReference type="Proteomes" id="UP000829817">
    <property type="component" value="Chromosome"/>
</dbReference>
<dbReference type="Gene3D" id="3.10.450.50">
    <property type="match status" value="1"/>
</dbReference>
<keyword evidence="2" id="KW-1185">Reference proteome</keyword>
<dbReference type="InterPro" id="IPR032710">
    <property type="entry name" value="NTF2-like_dom_sf"/>
</dbReference>
<protein>
    <submittedName>
        <fullName evidence="1">Nuclear transport factor 2 family protein</fullName>
    </submittedName>
</protein>
<accession>A0ABY4DVI6</accession>
<evidence type="ECO:0000313" key="1">
    <source>
        <dbReference type="EMBL" id="UOO83035.1"/>
    </source>
</evidence>
<proteinExistence type="predicted"/>
<evidence type="ECO:0000313" key="2">
    <source>
        <dbReference type="Proteomes" id="UP000829817"/>
    </source>
</evidence>
<dbReference type="Pfam" id="PF12893">
    <property type="entry name" value="Lumazine_bd_2"/>
    <property type="match status" value="1"/>
</dbReference>
<dbReference type="RefSeq" id="WP_244787316.1">
    <property type="nucleotide sequence ID" value="NZ_CP091508.1"/>
</dbReference>
<dbReference type="EMBL" id="CP091508">
    <property type="protein sequence ID" value="UOO83035.1"/>
    <property type="molecule type" value="Genomic_DNA"/>
</dbReference>
<name>A0ABY4DVI6_9NEIS</name>